<reference evidence="37" key="1">
    <citation type="journal article" date="2024" name="Microbiome">
        <title>Substantial viral diversity in bats and rodents from East Africa: insights into evolution, recombination, and cocirculation.</title>
        <authorList>
            <person name="Wang D."/>
            <person name="Yang X."/>
            <person name="Ren Z."/>
            <person name="Hu B."/>
            <person name="Zhao H."/>
            <person name="Yang K."/>
            <person name="Shi P."/>
            <person name="Zhang Z."/>
            <person name="Feng Q."/>
            <person name="Nawenja C.V."/>
            <person name="Obanda V."/>
            <person name="Robert K."/>
            <person name="Nalikka B."/>
            <person name="Waruhiu C.N."/>
            <person name="Ochola G.O."/>
            <person name="Onyuok S.O."/>
            <person name="Ochieng H."/>
            <person name="Li B."/>
            <person name="Zhu Y."/>
            <person name="Si H."/>
            <person name="Yin J."/>
            <person name="Kristiansen K."/>
            <person name="Jin X."/>
            <person name="Xu X."/>
            <person name="Xiao M."/>
            <person name="Agwanda B."/>
            <person name="Ommeh S."/>
            <person name="Li J."/>
            <person name="Shi Z.L."/>
        </authorList>
    </citation>
    <scope>NUCLEOTIDE SEQUENCE</scope>
    <source>
        <strain evidence="37">5A/Kenya/BAT2223/2015</strain>
    </source>
</reference>
<organism evidence="37">
    <name type="scientific">Chaerephon bat flavivirus</name>
    <dbReference type="NCBI Taxonomy" id="3141861"/>
    <lineage>
        <taxon>Viruses</taxon>
        <taxon>Riboviria</taxon>
        <taxon>Orthornavirae</taxon>
        <taxon>Kitrinoviricota</taxon>
        <taxon>Flasuviricetes</taxon>
        <taxon>Amarillovirales</taxon>
        <taxon>Flaviviridae</taxon>
        <taxon>Orthoflavivirus</taxon>
    </lineage>
</organism>
<evidence type="ECO:0000313" key="37">
    <source>
        <dbReference type="EMBL" id="XBH23960.1"/>
    </source>
</evidence>
<sequence>MEWIERFRTGGLNSMFKERLSDDTQDINIEVEDELLPGIYKLESKCFGATTSTCYGFVSRGSNTLIAPYHAVNNKPILYENRIIQASSTSPDSDVTTYDGCSIPTGTPLVGGSYVVRNPELGEEISLKCVAITNNGYGAFAHERGVSPMKGWSGLPITDLDGKVYGIYCAHQMETINEENVWVARSAIGVLKKTDTNWDRIVKQALDCGYANIRAGTSAGKTIGVSLSLLKSNTSRVIFLQPTRAMVENQYNTLTRLQNRQLGYVHKLKSVNPGANFVIMTYGAYLARLVTRRRLLSKLVVCDETHTLQAEVQVVRQYLQKFNITRIEMSATPDGSAMCTHSGYEIQDVDLPLAEADEETVDVCGKNISISSIRKYSRGGMIIFVPSIKNTTDIASRLKAKNIQAHAVNSKTVTDLMARQVLTAENQVFVATSCLESGVTVCASTVIDSGLSAVPSFDGGNYNVTIIASTQAEAMQRRGRVGRTKPGIYIKLHDAERMYDPYESTYPYVYGYCKALDIDVPTSVEDKLAGNAALSELLGTNKIKLQVAAASHADMLMVLQYMDEDGKVWRKFKTNYPETVCSRGTTPNLNFSDWKNHNGQYTPQIVIGEEFINTQGKKMVYTDLSMPIAMGIIGLSYMLSKLFKHQYTTITATKIVDYEEYVSSTYASFKTMDLSGKKVTILRPTRGYIITSSTSLLTAFTYEISNRNIFQAPITYQDMARVANRCGGVFEHYYNWGYFEINGFSTKSMMRFIGEPLFKVMDLREETTVPVPVTETPVVEIDVEGIKETVFDVVRDLQSNVLKIVRYTKDFINTNNKLGSFALGLLVPSRLKPQDIALSYLSGVTLGLAEFNYNYVSAFFGSFISSLFVSSPEKALKKIANGLLRSAGFATSVFFSTTLANFSFVSAPLMTQTTHIAFPLAIFTSAALVGFSLVDSSSLMKMKPMPTSNATTTMSAFSLAGLTTGITIGYITETIDRCREKRVEQVAGVKNSDRLIMWMEETQRWITTPTVNITKIVCVSSLFLLRPVVCLGLLTGGLLLNGLSMEGLQPCIDILPSMVVLSDAVSNGDMHSLACLALAPFATLICGGLVGYVCQWSCIAGTYTTRTYTSTENATQSIESKAIVANSGSYSTAALIDQNFKLRGRLLIIGEGAGGLSQYYNSSTAIRHIDSVCQQEHTIPSLTRVQDPEKFKLHQVNILHYQPTHTIDSVFVDIYQEDCKPKVADKIVELIDRLRPARVVSTFAFVADGYSQVYLINIHGIRYFCYINGLCTGSKELTLKDEQLKNKVEVYLPTPTVSIPARLPNLPISLRTKVAKTYDGPNVYTIGKVNVGISFMRENALRVNGDFRNRESLVRAMRGRFFCTKVTQASRMEDDFIRAIQERVNVRGPQIRKGLLEIYNTAARLCVKPGPKRTIIPTAKLSETMQRSGTCHILDSYQTIGEYLDSGTYKGLERDKIIWQMMPKYENRLNKKGDFPPPRIITASNANFRVYQHQILGEFNKDSLWTESNGEMPFFVMGSVIAEQKTLMEKKHNTPYVFYAGDVKIWDAMHTRAHRRILRDIFAENHTHPDLVREIWDISMPVVSITGHGECVLKSDGVNSGDVRTKMENDGGNAARDLAVISVCVGMPVEEVRKKIVRLVCGDDFIGVMPADWAKKVRKHYADVSKELGYPLKGDININHDLSKVDFCSHYWIKDYSHKGIYLPYRNRREIMERLMLQPTTSTVGDVERLDAKIVSYLLLYGHDPELREHLSDAIRDSTTEVRPAEFEKYGMNLGKVKPFKASNWTVIADVLYRQLFKVPYMDVISSASQRQAINM</sequence>
<dbReference type="GO" id="GO:0019062">
    <property type="term" value="P:virion attachment to host cell"/>
    <property type="evidence" value="ECO:0007669"/>
    <property type="project" value="UniProtKB-KW"/>
</dbReference>
<keyword evidence="10" id="KW-1162">Viral penetration into host cytoplasm</keyword>
<evidence type="ECO:0000256" key="27">
    <source>
        <dbReference type="ARBA" id="ARBA00023157"/>
    </source>
</evidence>
<dbReference type="GO" id="GO:0005524">
    <property type="term" value="F:ATP binding"/>
    <property type="evidence" value="ECO:0007669"/>
    <property type="project" value="UniProtKB-KW"/>
</dbReference>
<dbReference type="GO" id="GO:0044167">
    <property type="term" value="C:host cell endoplasmic reticulum membrane"/>
    <property type="evidence" value="ECO:0007669"/>
    <property type="project" value="UniProtKB-SubCell"/>
</dbReference>
<evidence type="ECO:0000256" key="19">
    <source>
        <dbReference type="ARBA" id="ARBA00022806"/>
    </source>
</evidence>
<keyword evidence="18" id="KW-1161">Viral attachment to host cell</keyword>
<dbReference type="GO" id="GO:0006508">
    <property type="term" value="P:proteolysis"/>
    <property type="evidence" value="ECO:0007669"/>
    <property type="project" value="UniProtKB-KW"/>
</dbReference>
<dbReference type="PROSITE" id="PS51194">
    <property type="entry name" value="HELICASE_CTER"/>
    <property type="match status" value="1"/>
</dbReference>
<keyword evidence="9" id="KW-0945">Host-virus interaction</keyword>
<dbReference type="EMBL" id="PP711889">
    <property type="protein sequence ID" value="XBH23960.1"/>
    <property type="molecule type" value="Genomic_RNA"/>
</dbReference>
<keyword evidence="7" id="KW-1170">Fusion of virus membrane with host endosomal membrane</keyword>
<evidence type="ECO:0000256" key="8">
    <source>
        <dbReference type="ARBA" id="ARBA00022561"/>
    </source>
</evidence>
<proteinExistence type="predicted"/>
<evidence type="ECO:0000256" key="7">
    <source>
        <dbReference type="ARBA" id="ARBA00022510"/>
    </source>
</evidence>
<comment type="catalytic activity">
    <reaction evidence="33">
        <text>ATP + H2O = ADP + phosphate + H(+)</text>
        <dbReference type="Rhea" id="RHEA:13065"/>
        <dbReference type="ChEBI" id="CHEBI:15377"/>
        <dbReference type="ChEBI" id="CHEBI:15378"/>
        <dbReference type="ChEBI" id="CHEBI:30616"/>
        <dbReference type="ChEBI" id="CHEBI:43474"/>
        <dbReference type="ChEBI" id="CHEBI:456216"/>
        <dbReference type="EC" id="3.6.4.13"/>
    </reaction>
</comment>
<keyword evidence="6" id="KW-1168">Fusion of virus membrane with host membrane</keyword>
<evidence type="ECO:0000256" key="3">
    <source>
        <dbReference type="ARBA" id="ARBA00004291"/>
    </source>
</evidence>
<dbReference type="InterPro" id="IPR011545">
    <property type="entry name" value="DEAD/DEAH_box_helicase_dom"/>
</dbReference>
<keyword evidence="8" id="KW-0167">Capsid protein</keyword>
<keyword evidence="20" id="KW-0720">Serine protease</keyword>
<evidence type="ECO:0000256" key="31">
    <source>
        <dbReference type="ARBA" id="ARBA00023296"/>
    </source>
</evidence>
<keyword evidence="26 34" id="KW-0472">Membrane</keyword>
<keyword evidence="11" id="KW-1090">Inhibition of host innate immune response by virus</keyword>
<evidence type="ECO:0000256" key="2">
    <source>
        <dbReference type="ARBA" id="ARBA00004182"/>
    </source>
</evidence>
<dbReference type="InterPro" id="IPR009003">
    <property type="entry name" value="Peptidase_S1_PA"/>
</dbReference>
<keyword evidence="19" id="KW-0347">Helicase</keyword>
<evidence type="ECO:0000256" key="5">
    <source>
        <dbReference type="ARBA" id="ARBA00022484"/>
    </source>
</evidence>
<feature type="domain" description="Helicase ATP-binding" evidence="35">
    <location>
        <begin position="202"/>
        <end position="351"/>
    </location>
</feature>
<dbReference type="InterPro" id="IPR014001">
    <property type="entry name" value="Helicase_ATP-bd"/>
</dbReference>
<keyword evidence="22" id="KW-0946">Virion</keyword>
<dbReference type="PANTHER" id="PTHR18934">
    <property type="entry name" value="ATP-DEPENDENT RNA HELICASE"/>
    <property type="match status" value="1"/>
</dbReference>
<evidence type="ECO:0000256" key="13">
    <source>
        <dbReference type="ARBA" id="ARBA00022679"/>
    </source>
</evidence>
<dbReference type="PANTHER" id="PTHR18934:SF99">
    <property type="entry name" value="ATP-DEPENDENT RNA HELICASE DHX37-RELATED"/>
    <property type="match status" value="1"/>
</dbReference>
<dbReference type="Pfam" id="PF00680">
    <property type="entry name" value="RdRP_1"/>
    <property type="match status" value="1"/>
</dbReference>
<keyword evidence="17" id="KW-0378">Hydrolase</keyword>
<evidence type="ECO:0000256" key="1">
    <source>
        <dbReference type="ARBA" id="ARBA00004153"/>
    </source>
</evidence>
<feature type="transmembrane region" description="Helical" evidence="34">
    <location>
        <begin position="954"/>
        <end position="972"/>
    </location>
</feature>
<evidence type="ECO:0000259" key="36">
    <source>
        <dbReference type="PROSITE" id="PS51194"/>
    </source>
</evidence>
<keyword evidence="25 34" id="KW-1133">Transmembrane helix</keyword>
<protein>
    <recommendedName>
        <fullName evidence="4">Genome polyprotein</fullName>
    </recommendedName>
</protein>
<evidence type="ECO:0000259" key="35">
    <source>
        <dbReference type="PROSITE" id="PS51192"/>
    </source>
</evidence>
<keyword evidence="15" id="KW-0548">Nucleotidyltransferase</keyword>
<evidence type="ECO:0000256" key="24">
    <source>
        <dbReference type="ARBA" id="ARBA00022953"/>
    </source>
</evidence>
<dbReference type="GO" id="GO:0055036">
    <property type="term" value="C:virion membrane"/>
    <property type="evidence" value="ECO:0007669"/>
    <property type="project" value="UniProtKB-SubCell"/>
</dbReference>
<evidence type="ECO:0000256" key="28">
    <source>
        <dbReference type="ARBA" id="ARBA00023180"/>
    </source>
</evidence>
<dbReference type="SUPFAM" id="SSF52540">
    <property type="entry name" value="P-loop containing nucleoside triphosphate hydrolases"/>
    <property type="match status" value="1"/>
</dbReference>
<evidence type="ECO:0000256" key="10">
    <source>
        <dbReference type="ARBA" id="ARBA00022595"/>
    </source>
</evidence>
<keyword evidence="24" id="KW-0693">Viral RNA replication</keyword>
<evidence type="ECO:0000256" key="29">
    <source>
        <dbReference type="ARBA" id="ARBA00023184"/>
    </source>
</evidence>
<dbReference type="Pfam" id="PF00270">
    <property type="entry name" value="DEAD"/>
    <property type="match status" value="1"/>
</dbReference>
<dbReference type="InterPro" id="IPR027417">
    <property type="entry name" value="P-loop_NTPase"/>
</dbReference>
<evidence type="ECO:0000256" key="6">
    <source>
        <dbReference type="ARBA" id="ARBA00022506"/>
    </source>
</evidence>
<evidence type="ECO:0000256" key="16">
    <source>
        <dbReference type="ARBA" id="ARBA00022741"/>
    </source>
</evidence>
<dbReference type="InterPro" id="IPR043502">
    <property type="entry name" value="DNA/RNA_pol_sf"/>
</dbReference>
<evidence type="ECO:0000256" key="15">
    <source>
        <dbReference type="ARBA" id="ARBA00022695"/>
    </source>
</evidence>
<dbReference type="GO" id="GO:0003723">
    <property type="term" value="F:RNA binding"/>
    <property type="evidence" value="ECO:0007669"/>
    <property type="project" value="InterPro"/>
</dbReference>
<name>A0AAU7E2J8_9FLAV</name>
<evidence type="ECO:0000256" key="20">
    <source>
        <dbReference type="ARBA" id="ARBA00022825"/>
    </source>
</evidence>
<dbReference type="SUPFAM" id="SSF50494">
    <property type="entry name" value="Trypsin-like serine proteases"/>
    <property type="match status" value="1"/>
</dbReference>
<dbReference type="GO" id="GO:0003724">
    <property type="term" value="F:RNA helicase activity"/>
    <property type="evidence" value="ECO:0007669"/>
    <property type="project" value="UniProtKB-EC"/>
</dbReference>
<evidence type="ECO:0000256" key="34">
    <source>
        <dbReference type="SAM" id="Phobius"/>
    </source>
</evidence>
<accession>A0AAU7E2J8</accession>
<evidence type="ECO:0000256" key="26">
    <source>
        <dbReference type="ARBA" id="ARBA00023136"/>
    </source>
</evidence>
<evidence type="ECO:0000256" key="33">
    <source>
        <dbReference type="ARBA" id="ARBA00047984"/>
    </source>
</evidence>
<dbReference type="Pfam" id="PF00271">
    <property type="entry name" value="Helicase_C"/>
    <property type="match status" value="1"/>
</dbReference>
<evidence type="ECO:0000256" key="9">
    <source>
        <dbReference type="ARBA" id="ARBA00022581"/>
    </source>
</evidence>
<evidence type="ECO:0000256" key="12">
    <source>
        <dbReference type="ARBA" id="ARBA00022670"/>
    </source>
</evidence>
<keyword evidence="13" id="KW-0808">Transferase</keyword>
<dbReference type="PROSITE" id="PS51192">
    <property type="entry name" value="HELICASE_ATP_BIND_1"/>
    <property type="match status" value="1"/>
</dbReference>
<dbReference type="GO" id="GO:0019028">
    <property type="term" value="C:viral capsid"/>
    <property type="evidence" value="ECO:0007669"/>
    <property type="project" value="UniProtKB-KW"/>
</dbReference>
<dbReference type="InterPro" id="IPR001205">
    <property type="entry name" value="RNA-dir_pol_C"/>
</dbReference>
<keyword evidence="14 34" id="KW-0812">Transmembrane</keyword>
<evidence type="ECO:0000256" key="14">
    <source>
        <dbReference type="ARBA" id="ARBA00022692"/>
    </source>
</evidence>
<evidence type="ECO:0000256" key="25">
    <source>
        <dbReference type="ARBA" id="ARBA00022989"/>
    </source>
</evidence>
<dbReference type="Gene3D" id="2.40.10.120">
    <property type="match status" value="1"/>
</dbReference>
<evidence type="ECO:0000256" key="23">
    <source>
        <dbReference type="ARBA" id="ARBA00022870"/>
    </source>
</evidence>
<dbReference type="GO" id="GO:0003968">
    <property type="term" value="F:RNA-directed RNA polymerase activity"/>
    <property type="evidence" value="ECO:0007669"/>
    <property type="project" value="UniProtKB-KW"/>
</dbReference>
<comment type="catalytic activity">
    <reaction evidence="32">
        <text>a ribonucleoside 5'-triphosphate + H2O = a ribonucleoside 5'-diphosphate + phosphate + H(+)</text>
        <dbReference type="Rhea" id="RHEA:23680"/>
        <dbReference type="ChEBI" id="CHEBI:15377"/>
        <dbReference type="ChEBI" id="CHEBI:15378"/>
        <dbReference type="ChEBI" id="CHEBI:43474"/>
        <dbReference type="ChEBI" id="CHEBI:57930"/>
        <dbReference type="ChEBI" id="CHEBI:61557"/>
        <dbReference type="EC" id="3.6.1.15"/>
    </reaction>
</comment>
<evidence type="ECO:0000256" key="17">
    <source>
        <dbReference type="ARBA" id="ARBA00022801"/>
    </source>
</evidence>
<keyword evidence="27" id="KW-1015">Disulfide bond</keyword>
<evidence type="ECO:0000256" key="4">
    <source>
        <dbReference type="ARBA" id="ARBA00020107"/>
    </source>
</evidence>
<feature type="transmembrane region" description="Helical" evidence="34">
    <location>
        <begin position="916"/>
        <end position="934"/>
    </location>
</feature>
<keyword evidence="12" id="KW-0645">Protease</keyword>
<dbReference type="GO" id="GO:0039654">
    <property type="term" value="P:fusion of virus membrane with host endosome membrane"/>
    <property type="evidence" value="ECO:0007669"/>
    <property type="project" value="UniProtKB-KW"/>
</dbReference>
<keyword evidence="28" id="KW-0325">Glycoprotein</keyword>
<keyword evidence="30" id="KW-0899">Viral immunoevasion</keyword>
<feature type="transmembrane region" description="Helical" evidence="34">
    <location>
        <begin position="882"/>
        <end position="904"/>
    </location>
</feature>
<dbReference type="GO" id="GO:0052170">
    <property type="term" value="P:symbiont-mediated suppression of host innate immune response"/>
    <property type="evidence" value="ECO:0007669"/>
    <property type="project" value="UniProtKB-KW"/>
</dbReference>
<evidence type="ECO:0000256" key="22">
    <source>
        <dbReference type="ARBA" id="ARBA00022844"/>
    </source>
</evidence>
<dbReference type="SMART" id="SM00487">
    <property type="entry name" value="DEXDc"/>
    <property type="match status" value="1"/>
</dbReference>
<evidence type="ECO:0000256" key="21">
    <source>
        <dbReference type="ARBA" id="ARBA00022840"/>
    </source>
</evidence>
<keyword evidence="29" id="KW-1038">Host endoplasmic reticulum</keyword>
<dbReference type="GO" id="GO:0017111">
    <property type="term" value="F:ribonucleoside triphosphate phosphatase activity"/>
    <property type="evidence" value="ECO:0007669"/>
    <property type="project" value="UniProtKB-EC"/>
</dbReference>
<keyword evidence="16" id="KW-0547">Nucleotide-binding</keyword>
<keyword evidence="5" id="KW-0696">RNA-directed RNA polymerase</keyword>
<comment type="subcellular location">
    <subcellularLocation>
        <location evidence="1">Host endoplasmic reticulum membrane</location>
        <topology evidence="1">Multi-pass membrane protein</topology>
    </subcellularLocation>
    <subcellularLocation>
        <location evidence="3">Host endoplasmic reticulum membrane</location>
        <topology evidence="3">Peripheral membrane protein</topology>
    </subcellularLocation>
    <subcellularLocation>
        <location evidence="2">Virion membrane</location>
    </subcellularLocation>
</comment>
<keyword evidence="23" id="KW-1043">Host membrane</keyword>
<keyword evidence="21" id="KW-0067">ATP-binding</keyword>
<dbReference type="SMART" id="SM00490">
    <property type="entry name" value="HELICc"/>
    <property type="match status" value="1"/>
</dbReference>
<feature type="domain" description="Helicase C-terminal" evidence="36">
    <location>
        <begin position="348"/>
        <end position="528"/>
    </location>
</feature>
<evidence type="ECO:0000256" key="30">
    <source>
        <dbReference type="ARBA" id="ARBA00023280"/>
    </source>
</evidence>
<reference evidence="37" key="2">
    <citation type="submission" date="2024-02" db="EMBL/GenBank/DDBJ databases">
        <authorList>
            <person name="Hu B."/>
        </authorList>
    </citation>
    <scope>NUCLEOTIDE SEQUENCE</scope>
    <source>
        <strain evidence="37">5A/Kenya/BAT2223/2015</strain>
    </source>
</reference>
<dbReference type="GO" id="GO:0006351">
    <property type="term" value="P:DNA-templated transcription"/>
    <property type="evidence" value="ECO:0007669"/>
    <property type="project" value="InterPro"/>
</dbReference>
<evidence type="ECO:0000256" key="32">
    <source>
        <dbReference type="ARBA" id="ARBA00047631"/>
    </source>
</evidence>
<dbReference type="GO" id="GO:0046718">
    <property type="term" value="P:symbiont entry into host cell"/>
    <property type="evidence" value="ECO:0007669"/>
    <property type="project" value="UniProtKB-KW"/>
</dbReference>
<dbReference type="SUPFAM" id="SSF56672">
    <property type="entry name" value="DNA/RNA polymerases"/>
    <property type="match status" value="1"/>
</dbReference>
<dbReference type="GO" id="GO:0008236">
    <property type="term" value="F:serine-type peptidase activity"/>
    <property type="evidence" value="ECO:0007669"/>
    <property type="project" value="UniProtKB-KW"/>
</dbReference>
<keyword evidence="31" id="KW-1160">Virus entry into host cell</keyword>
<evidence type="ECO:0000256" key="18">
    <source>
        <dbReference type="ARBA" id="ARBA00022804"/>
    </source>
</evidence>
<evidence type="ECO:0000256" key="11">
    <source>
        <dbReference type="ARBA" id="ARBA00022632"/>
    </source>
</evidence>
<dbReference type="InterPro" id="IPR001650">
    <property type="entry name" value="Helicase_C-like"/>
</dbReference>
<dbReference type="Gene3D" id="3.40.50.300">
    <property type="entry name" value="P-loop containing nucleotide triphosphate hydrolases"/>
    <property type="match status" value="2"/>
</dbReference>